<sequence>MSLYRKYRPQKFKDLVNQEHIKKTLLAALSRGRIGHAYLFAGPRGTGKTTAARLLAKALNCPHRNPEPCNRCFSCKEQIKLSSLDLIEIDAASNRGIDEIRELRERIKLVPSSSEYKVFIIDEVHMLTPEAFNALLKTLEEPPSHAIFILATTEPHKIPATVLSRCQRFDFTPLGILEIVQRLKKISQAEKIKFDKDGLRMIAAAASGGMRDAISILDQLSSSGKKINAKMVQETLGVVSERAMLKLFESLINKDLDLALEALAKIKEKGYNLIHFREMLLNFLREVLIYKISSASKELKDNYSREICQKMMSLSSQIEIKELIRMIKVIARDSLIEKDTIPSLGLEIALVELAGEKQRKTKKNKEQLKNFPELWRDFLQKIRPYNHSLAAIISSARIIGVDQNQIIIEVDYDFHCQKIENKKNLIKVEEKIAEVFGRKYQLICRVGKDKKAKNLKDIALEVFN</sequence>
<evidence type="ECO:0000256" key="9">
    <source>
        <dbReference type="ARBA" id="ARBA00022932"/>
    </source>
</evidence>
<proteinExistence type="inferred from homology"/>
<feature type="domain" description="AAA+ ATPase" evidence="12">
    <location>
        <begin position="34"/>
        <end position="175"/>
    </location>
</feature>
<dbReference type="PANTHER" id="PTHR11669">
    <property type="entry name" value="REPLICATION FACTOR C / DNA POLYMERASE III GAMMA-TAU SUBUNIT"/>
    <property type="match status" value="1"/>
</dbReference>
<dbReference type="NCBIfam" id="TIGR02397">
    <property type="entry name" value="dnaX_nterm"/>
    <property type="match status" value="1"/>
</dbReference>
<dbReference type="FunFam" id="1.10.8.60:FF:000013">
    <property type="entry name" value="DNA polymerase III subunit gamma/tau"/>
    <property type="match status" value="1"/>
</dbReference>
<evidence type="ECO:0000256" key="8">
    <source>
        <dbReference type="ARBA" id="ARBA00022840"/>
    </source>
</evidence>
<dbReference type="Pfam" id="PF13177">
    <property type="entry name" value="DNA_pol3_delta2"/>
    <property type="match status" value="1"/>
</dbReference>
<dbReference type="InterPro" id="IPR048448">
    <property type="entry name" value="DnaX-like_C"/>
</dbReference>
<dbReference type="InterPro" id="IPR050238">
    <property type="entry name" value="DNA_Rep/Repair_Clamp_Loader"/>
</dbReference>
<evidence type="ECO:0000256" key="5">
    <source>
        <dbReference type="ARBA" id="ARBA00022723"/>
    </source>
</evidence>
<evidence type="ECO:0000256" key="1">
    <source>
        <dbReference type="ARBA" id="ARBA00006360"/>
    </source>
</evidence>
<dbReference type="Gene3D" id="3.30.300.180">
    <property type="match status" value="1"/>
</dbReference>
<keyword evidence="2 11" id="KW-0808">Transferase</keyword>
<keyword evidence="4 11" id="KW-0235">DNA replication</keyword>
<dbReference type="SUPFAM" id="SSF52540">
    <property type="entry name" value="P-loop containing nucleoside triphosphate hydrolases"/>
    <property type="match status" value="1"/>
</dbReference>
<dbReference type="PANTHER" id="PTHR11669:SF0">
    <property type="entry name" value="PROTEIN STICHEL-LIKE 2"/>
    <property type="match status" value="1"/>
</dbReference>
<evidence type="ECO:0000256" key="6">
    <source>
        <dbReference type="ARBA" id="ARBA00022741"/>
    </source>
</evidence>
<dbReference type="InterPro" id="IPR008921">
    <property type="entry name" value="DNA_pol3_clamp-load_cplx_C"/>
</dbReference>
<evidence type="ECO:0000313" key="14">
    <source>
        <dbReference type="Proteomes" id="UP000318296"/>
    </source>
</evidence>
<dbReference type="InterPro" id="IPR045085">
    <property type="entry name" value="HLD_clamp_pol_III_gamma_tau"/>
</dbReference>
<dbReference type="FunFam" id="3.40.50.300:FF:000014">
    <property type="entry name" value="DNA polymerase III subunit gamma/tau"/>
    <property type="match status" value="1"/>
</dbReference>
<gene>
    <name evidence="11" type="primary">dnaX</name>
    <name evidence="13" type="ORF">CEN92_19</name>
</gene>
<dbReference type="Proteomes" id="UP000318296">
    <property type="component" value="Unassembled WGS sequence"/>
</dbReference>
<evidence type="ECO:0000256" key="3">
    <source>
        <dbReference type="ARBA" id="ARBA00022695"/>
    </source>
</evidence>
<name>A0A554LHI5_9BACT</name>
<dbReference type="GO" id="GO:0046872">
    <property type="term" value="F:metal ion binding"/>
    <property type="evidence" value="ECO:0007669"/>
    <property type="project" value="UniProtKB-KW"/>
</dbReference>
<evidence type="ECO:0000259" key="12">
    <source>
        <dbReference type="SMART" id="SM00382"/>
    </source>
</evidence>
<dbReference type="Pfam" id="PF12169">
    <property type="entry name" value="DNA_pol3_gamma3"/>
    <property type="match status" value="1"/>
</dbReference>
<keyword evidence="8 11" id="KW-0067">ATP-binding</keyword>
<dbReference type="InterPro" id="IPR027417">
    <property type="entry name" value="P-loop_NTPase"/>
</dbReference>
<comment type="catalytic activity">
    <reaction evidence="10 11">
        <text>DNA(n) + a 2'-deoxyribonucleoside 5'-triphosphate = DNA(n+1) + diphosphate</text>
        <dbReference type="Rhea" id="RHEA:22508"/>
        <dbReference type="Rhea" id="RHEA-COMP:17339"/>
        <dbReference type="Rhea" id="RHEA-COMP:17340"/>
        <dbReference type="ChEBI" id="CHEBI:33019"/>
        <dbReference type="ChEBI" id="CHEBI:61560"/>
        <dbReference type="ChEBI" id="CHEBI:173112"/>
        <dbReference type="EC" id="2.7.7.7"/>
    </reaction>
</comment>
<dbReference type="EMBL" id="VMGH01000002">
    <property type="protein sequence ID" value="TSC92318.1"/>
    <property type="molecule type" value="Genomic_DNA"/>
</dbReference>
<evidence type="ECO:0000256" key="7">
    <source>
        <dbReference type="ARBA" id="ARBA00022833"/>
    </source>
</evidence>
<dbReference type="Gene3D" id="1.20.272.10">
    <property type="match status" value="1"/>
</dbReference>
<dbReference type="GO" id="GO:0009360">
    <property type="term" value="C:DNA polymerase III complex"/>
    <property type="evidence" value="ECO:0007669"/>
    <property type="project" value="InterPro"/>
</dbReference>
<protein>
    <recommendedName>
        <fullName evidence="11">DNA polymerase III subunit gamma/tau</fullName>
        <ecNumber evidence="11">2.7.7.7</ecNumber>
    </recommendedName>
</protein>
<evidence type="ECO:0000256" key="10">
    <source>
        <dbReference type="ARBA" id="ARBA00049244"/>
    </source>
</evidence>
<dbReference type="GO" id="GO:0003677">
    <property type="term" value="F:DNA binding"/>
    <property type="evidence" value="ECO:0007669"/>
    <property type="project" value="InterPro"/>
</dbReference>
<reference evidence="13 14" key="1">
    <citation type="submission" date="2017-07" db="EMBL/GenBank/DDBJ databases">
        <title>Mechanisms for carbon and nitrogen cycling indicate functional differentiation within the Candidate Phyla Radiation.</title>
        <authorList>
            <person name="Danczak R.E."/>
            <person name="Johnston M.D."/>
            <person name="Kenah C."/>
            <person name="Slattery M."/>
            <person name="Wrighton K.C."/>
            <person name="Wilkins M.J."/>
        </authorList>
    </citation>
    <scope>NUCLEOTIDE SEQUENCE [LARGE SCALE GENOMIC DNA]</scope>
    <source>
        <strain evidence="13">Licking1014_96</strain>
    </source>
</reference>
<comment type="subunit">
    <text evidence="11">DNA polymerase III contains a core (composed of alpha, epsilon and theta chains) that associates with a tau subunit. This core dimerizes to form the POLIII' complex. PolIII' associates with the gamma complex (composed of gamma, delta, delta', psi and chi chains) and with the beta chain to form the complete DNA polymerase III complex.</text>
</comment>
<dbReference type="GO" id="GO:0005524">
    <property type="term" value="F:ATP binding"/>
    <property type="evidence" value="ECO:0007669"/>
    <property type="project" value="UniProtKB-KW"/>
</dbReference>
<evidence type="ECO:0000256" key="11">
    <source>
        <dbReference type="RuleBase" id="RU364063"/>
    </source>
</evidence>
<dbReference type="InterPro" id="IPR003593">
    <property type="entry name" value="AAA+_ATPase"/>
</dbReference>
<dbReference type="PRINTS" id="PR00300">
    <property type="entry name" value="CLPPROTEASEA"/>
</dbReference>
<organism evidence="13 14">
    <name type="scientific">Candidatus Berkelbacteria bacterium Licking1014_96</name>
    <dbReference type="NCBI Taxonomy" id="2017149"/>
    <lineage>
        <taxon>Bacteria</taxon>
        <taxon>Candidatus Berkelbacteria</taxon>
    </lineage>
</organism>
<evidence type="ECO:0000313" key="13">
    <source>
        <dbReference type="EMBL" id="TSC92318.1"/>
    </source>
</evidence>
<dbReference type="GO" id="GO:0006261">
    <property type="term" value="P:DNA-templated DNA replication"/>
    <property type="evidence" value="ECO:0007669"/>
    <property type="project" value="TreeGrafter"/>
</dbReference>
<dbReference type="Pfam" id="PF22608">
    <property type="entry name" value="DNAX_ATPase_lid"/>
    <property type="match status" value="1"/>
</dbReference>
<dbReference type="InterPro" id="IPR012763">
    <property type="entry name" value="DNA_pol_III_sug/sutau_N"/>
</dbReference>
<dbReference type="Gene3D" id="1.10.8.60">
    <property type="match status" value="1"/>
</dbReference>
<dbReference type="InterPro" id="IPR022754">
    <property type="entry name" value="DNA_pol_III_gamma-3"/>
</dbReference>
<dbReference type="EC" id="2.7.7.7" evidence="11"/>
<dbReference type="Gene3D" id="3.40.50.300">
    <property type="entry name" value="P-loop containing nucleotide triphosphate hydrolases"/>
    <property type="match status" value="1"/>
</dbReference>
<keyword evidence="9 11" id="KW-0239">DNA-directed DNA polymerase</keyword>
<dbReference type="CDD" id="cd00009">
    <property type="entry name" value="AAA"/>
    <property type="match status" value="1"/>
</dbReference>
<comment type="function">
    <text evidence="11">DNA polymerase III is a complex, multichain enzyme responsible for most of the replicative synthesis in bacteria. This DNA polymerase also exhibits 3' to 5' exonuclease activity.</text>
</comment>
<dbReference type="CDD" id="cd18137">
    <property type="entry name" value="HLD_clamp_pol_III_gamma_tau"/>
    <property type="match status" value="1"/>
</dbReference>
<evidence type="ECO:0000256" key="2">
    <source>
        <dbReference type="ARBA" id="ARBA00022679"/>
    </source>
</evidence>
<keyword evidence="3 11" id="KW-0548">Nucleotidyltransferase</keyword>
<dbReference type="SUPFAM" id="SSF48019">
    <property type="entry name" value="post-AAA+ oligomerization domain-like"/>
    <property type="match status" value="1"/>
</dbReference>
<dbReference type="InterPro" id="IPR001270">
    <property type="entry name" value="ClpA/B"/>
</dbReference>
<dbReference type="GO" id="GO:0003887">
    <property type="term" value="F:DNA-directed DNA polymerase activity"/>
    <property type="evidence" value="ECO:0007669"/>
    <property type="project" value="UniProtKB-KW"/>
</dbReference>
<dbReference type="InterPro" id="IPR038454">
    <property type="entry name" value="DnaA_N_sf"/>
</dbReference>
<dbReference type="NCBIfam" id="NF004046">
    <property type="entry name" value="PRK05563.1"/>
    <property type="match status" value="1"/>
</dbReference>
<keyword evidence="5" id="KW-0479">Metal-binding</keyword>
<accession>A0A554LHI5</accession>
<dbReference type="AlphaFoldDB" id="A0A554LHI5"/>
<keyword evidence="6 11" id="KW-0547">Nucleotide-binding</keyword>
<keyword evidence="7" id="KW-0862">Zinc</keyword>
<comment type="caution">
    <text evidence="13">The sequence shown here is derived from an EMBL/GenBank/DDBJ whole genome shotgun (WGS) entry which is preliminary data.</text>
</comment>
<comment type="similarity">
    <text evidence="1 11">Belongs to the DnaX/STICHEL family.</text>
</comment>
<dbReference type="Pfam" id="PF20964">
    <property type="entry name" value="DnaX_C"/>
    <property type="match status" value="1"/>
</dbReference>
<evidence type="ECO:0000256" key="4">
    <source>
        <dbReference type="ARBA" id="ARBA00022705"/>
    </source>
</evidence>
<dbReference type="SMART" id="SM00382">
    <property type="entry name" value="AAA"/>
    <property type="match status" value="1"/>
</dbReference>